<keyword evidence="5" id="KW-0788">Thiol protease</keyword>
<comment type="similarity">
    <text evidence="1">Belongs to the peptidase C15 family.</text>
</comment>
<dbReference type="EC" id="3.4.19.3" evidence="6"/>
<organism evidence="7">
    <name type="scientific">Metalysinibacillus saudimassiliensis</name>
    <dbReference type="NCBI Taxonomy" id="1461583"/>
    <lineage>
        <taxon>Bacteria</taxon>
        <taxon>Bacillati</taxon>
        <taxon>Bacillota</taxon>
        <taxon>Bacilli</taxon>
        <taxon>Bacillales</taxon>
        <taxon>Caryophanaceae</taxon>
        <taxon>Metalysinibacillus</taxon>
    </lineage>
</organism>
<dbReference type="InterPro" id="IPR036440">
    <property type="entry name" value="Peptidase_C15-like_sf"/>
</dbReference>
<feature type="active site" evidence="6">
    <location>
        <position position="140"/>
    </location>
</feature>
<accession>A0A078MGG7</accession>
<evidence type="ECO:0000256" key="3">
    <source>
        <dbReference type="ARBA" id="ARBA00022670"/>
    </source>
</evidence>
<evidence type="ECO:0000256" key="1">
    <source>
        <dbReference type="ARBA" id="ARBA00006641"/>
    </source>
</evidence>
<keyword evidence="3" id="KW-0645">Protease</keyword>
<evidence type="ECO:0000256" key="6">
    <source>
        <dbReference type="PROSITE-ProRule" id="PRU10077"/>
    </source>
</evidence>
<dbReference type="HOGENOM" id="CLU_043960_4_2_9"/>
<dbReference type="AlphaFoldDB" id="A0A078MGG7"/>
<proteinExistence type="inferred from homology"/>
<dbReference type="GO" id="GO:0016920">
    <property type="term" value="F:pyroglutamyl-peptidase activity"/>
    <property type="evidence" value="ECO:0007669"/>
    <property type="project" value="UniProtKB-EC"/>
</dbReference>
<dbReference type="InterPro" id="IPR016125">
    <property type="entry name" value="Peptidase_C15-like"/>
</dbReference>
<dbReference type="PANTHER" id="PTHR23402:SF1">
    <property type="entry name" value="PYROGLUTAMYL-PEPTIDASE I"/>
    <property type="match status" value="1"/>
</dbReference>
<dbReference type="GO" id="GO:0005829">
    <property type="term" value="C:cytosol"/>
    <property type="evidence" value="ECO:0007669"/>
    <property type="project" value="InterPro"/>
</dbReference>
<dbReference type="GO" id="GO:0006508">
    <property type="term" value="P:proteolysis"/>
    <property type="evidence" value="ECO:0007669"/>
    <property type="project" value="UniProtKB-KW"/>
</dbReference>
<gene>
    <name evidence="7" type="primary">pcp</name>
    <name evidence="7" type="ORF">BN1050_01674</name>
</gene>
<evidence type="ECO:0000256" key="4">
    <source>
        <dbReference type="ARBA" id="ARBA00022801"/>
    </source>
</evidence>
<dbReference type="Gene3D" id="3.40.630.20">
    <property type="entry name" value="Peptidase C15, pyroglutamyl peptidase I-like"/>
    <property type="match status" value="1"/>
</dbReference>
<dbReference type="InterPro" id="IPR000816">
    <property type="entry name" value="Peptidase_C15"/>
</dbReference>
<dbReference type="PIRSF" id="PIRSF015592">
    <property type="entry name" value="Prld-crbxl_pptds"/>
    <property type="match status" value="1"/>
</dbReference>
<protein>
    <recommendedName>
        <fullName evidence="6">Pyroglutamyl-peptidase I</fullName>
        <ecNumber evidence="6">3.4.19.3</ecNumber>
    </recommendedName>
</protein>
<dbReference type="EMBL" id="LN483075">
    <property type="protein sequence ID" value="CEA03751.1"/>
    <property type="molecule type" value="Genomic_DNA"/>
</dbReference>
<dbReference type="PATRIC" id="fig|1461583.4.peg.1611"/>
<evidence type="ECO:0000256" key="5">
    <source>
        <dbReference type="ARBA" id="ARBA00022807"/>
    </source>
</evidence>
<keyword evidence="4" id="KW-0378">Hydrolase</keyword>
<reference evidence="7" key="1">
    <citation type="submission" date="2014-07" db="EMBL/GenBank/DDBJ databases">
        <authorList>
            <person name="Urmite Genomes Urmite Genomes"/>
        </authorList>
    </citation>
    <scope>NUCLEOTIDE SEQUENCE</scope>
    <source>
        <strain evidence="7">13S34_air</strain>
    </source>
</reference>
<dbReference type="PROSITE" id="PS01334">
    <property type="entry name" value="PYRASE_CYS"/>
    <property type="match status" value="1"/>
</dbReference>
<comment type="catalytic activity">
    <reaction evidence="6">
        <text>Release of an N-terminal pyroglutamyl group from a polypeptide, the second amino acid generally not being Pro.</text>
        <dbReference type="EC" id="3.4.19.3"/>
    </reaction>
</comment>
<dbReference type="PRINTS" id="PR00706">
    <property type="entry name" value="PYROGLUPTASE"/>
</dbReference>
<keyword evidence="2" id="KW-0963">Cytoplasm</keyword>
<dbReference type="Pfam" id="PF01470">
    <property type="entry name" value="Peptidase_C15"/>
    <property type="match status" value="1"/>
</dbReference>
<dbReference type="PANTHER" id="PTHR23402">
    <property type="entry name" value="PROTEASE FAMILY C15 PYROGLUTAMYL-PEPTIDASE I-RELATED"/>
    <property type="match status" value="1"/>
</dbReference>
<dbReference type="SUPFAM" id="SSF53182">
    <property type="entry name" value="Pyrrolidone carboxyl peptidase (pyroglutamate aminopeptidase)"/>
    <property type="match status" value="1"/>
</dbReference>
<evidence type="ECO:0000313" key="7">
    <source>
        <dbReference type="EMBL" id="CEA03751.1"/>
    </source>
</evidence>
<sequence>MKKVLLTGFEPFLSNKTNPTMAIVQALNHTIIKEHIIIGEVLPVTFTGARAKLRALIKQEQPDIVIALGLASNRTTITPERVAINCMDGAPDNEGYFPQNEPIGNTAAYFSTLPIYQIVDALEQAGFEAKISNTAGTYVCNAVMYELLSITNEQLPAGFIHIPPVLTNQQQAIEICIATTIGEIT</sequence>
<dbReference type="CDD" id="cd00501">
    <property type="entry name" value="Peptidase_C15"/>
    <property type="match status" value="1"/>
</dbReference>
<dbReference type="InterPro" id="IPR033694">
    <property type="entry name" value="PGPEP1_Cys_AS"/>
</dbReference>
<name>A0A078MGG7_9BACL</name>
<evidence type="ECO:0000256" key="2">
    <source>
        <dbReference type="ARBA" id="ARBA00022490"/>
    </source>
</evidence>